<evidence type="ECO:0000313" key="5">
    <source>
        <dbReference type="Proteomes" id="UP000565576"/>
    </source>
</evidence>
<dbReference type="Proteomes" id="UP000199205">
    <property type="component" value="Unassembled WGS sequence"/>
</dbReference>
<name>A0A1C3XAT2_9HYPH</name>
<feature type="compositionally biased region" description="Basic and acidic residues" evidence="1">
    <location>
        <begin position="56"/>
        <end position="72"/>
    </location>
</feature>
<evidence type="ECO:0000256" key="1">
    <source>
        <dbReference type="SAM" id="MobiDB-lite"/>
    </source>
</evidence>
<protein>
    <submittedName>
        <fullName evidence="3">Uncharacterized protein</fullName>
    </submittedName>
</protein>
<dbReference type="Proteomes" id="UP000565576">
    <property type="component" value="Unassembled WGS sequence"/>
</dbReference>
<accession>A0A1C3XAT2</accession>
<reference evidence="2 5" key="2">
    <citation type="submission" date="2020-08" db="EMBL/GenBank/DDBJ databases">
        <title>Genomic Encyclopedia of Type Strains, Phase IV (KMG-V): Genome sequencing to study the core and pangenomes of soil and plant-associated prokaryotes.</title>
        <authorList>
            <person name="Whitman W."/>
        </authorList>
    </citation>
    <scope>NUCLEOTIDE SEQUENCE [LARGE SCALE GENOMIC DNA]</scope>
    <source>
        <strain evidence="2 5">SEMIA 4060</strain>
    </source>
</reference>
<gene>
    <name evidence="3" type="ORF">GA0061101_13025</name>
    <name evidence="2" type="ORF">GGD46_005509</name>
</gene>
<dbReference type="EMBL" id="JACHBG010000020">
    <property type="protein sequence ID" value="MBB6488195.1"/>
    <property type="molecule type" value="Genomic_DNA"/>
</dbReference>
<feature type="compositionally biased region" description="Basic residues" evidence="1">
    <location>
        <begin position="121"/>
        <end position="130"/>
    </location>
</feature>
<organism evidence="3 4">
    <name type="scientific">Rhizobium lusitanum</name>
    <dbReference type="NCBI Taxonomy" id="293958"/>
    <lineage>
        <taxon>Bacteria</taxon>
        <taxon>Pseudomonadati</taxon>
        <taxon>Pseudomonadota</taxon>
        <taxon>Alphaproteobacteria</taxon>
        <taxon>Hyphomicrobiales</taxon>
        <taxon>Rhizobiaceae</taxon>
        <taxon>Rhizobium/Agrobacterium group</taxon>
        <taxon>Rhizobium</taxon>
    </lineage>
</organism>
<dbReference type="EMBL" id="FMAF01000030">
    <property type="protein sequence ID" value="SCB49363.1"/>
    <property type="molecule type" value="Genomic_DNA"/>
</dbReference>
<evidence type="ECO:0000313" key="2">
    <source>
        <dbReference type="EMBL" id="MBB6488195.1"/>
    </source>
</evidence>
<dbReference type="AlphaFoldDB" id="A0A1C3XAT2"/>
<evidence type="ECO:0000313" key="3">
    <source>
        <dbReference type="EMBL" id="SCB49363.1"/>
    </source>
</evidence>
<feature type="compositionally biased region" description="Polar residues" evidence="1">
    <location>
        <begin position="30"/>
        <end position="39"/>
    </location>
</feature>
<reference evidence="3 4" key="1">
    <citation type="submission" date="2016-08" db="EMBL/GenBank/DDBJ databases">
        <authorList>
            <person name="Seilhamer J.J."/>
        </authorList>
    </citation>
    <scope>NUCLEOTIDE SEQUENCE [LARGE SCALE GENOMIC DNA]</scope>
    <source>
        <strain evidence="3 4">P1-7</strain>
    </source>
</reference>
<proteinExistence type="predicted"/>
<sequence>MKLPWKFLARLTSRRQSAPESSIGHGVDTDASQSKTQDVPQLALNPPEPSSSSEPDESRSIEIIRTDSKEFEGEVEIEGAAPVEGDEVQELSPPEVGQPSAEASAVPLESNTRSRVPGIPRTKKPAHAKGVHIDVTAQSTAVSSNAQDETSSSSEDGFFEEVTNLDEEITQLRVKLAQKLLLQNDQLKKMLERFDRS</sequence>
<feature type="compositionally biased region" description="Polar residues" evidence="1">
    <location>
        <begin position="136"/>
        <end position="155"/>
    </location>
</feature>
<feature type="region of interest" description="Disordered" evidence="1">
    <location>
        <begin position="13"/>
        <end position="158"/>
    </location>
</feature>
<dbReference type="OrthoDB" id="8277693at2"/>
<dbReference type="GeneID" id="32531423"/>
<evidence type="ECO:0000313" key="4">
    <source>
        <dbReference type="Proteomes" id="UP000199205"/>
    </source>
</evidence>
<dbReference type="RefSeq" id="WP_004112823.1">
    <property type="nucleotide sequence ID" value="NZ_FMAF01000030.1"/>
</dbReference>